<evidence type="ECO:0000313" key="3">
    <source>
        <dbReference type="Proteomes" id="UP000008549"/>
    </source>
</evidence>
<dbReference type="GeneID" id="8578754"/>
<name>A8Y3T1_CAEBR</name>
<dbReference type="AlphaFoldDB" id="A8Y3T1"/>
<dbReference type="KEGG" id="cbr:CBG_23487"/>
<proteinExistence type="predicted"/>
<feature type="region of interest" description="Disordered" evidence="1">
    <location>
        <begin position="1"/>
        <end position="37"/>
    </location>
</feature>
<dbReference type="InParanoid" id="A8Y3T1"/>
<dbReference type="WormBase" id="CBG23487">
    <property type="protein sequence ID" value="CBP20631"/>
    <property type="gene ID" value="WBGene00041837"/>
</dbReference>
<dbReference type="HOGENOM" id="CLU_2456803_0_0_1"/>
<dbReference type="EMBL" id="HE601533">
    <property type="protein sequence ID" value="CAP39550.1"/>
    <property type="molecule type" value="Genomic_DNA"/>
</dbReference>
<feature type="compositionally biased region" description="Polar residues" evidence="1">
    <location>
        <begin position="1"/>
        <end position="31"/>
    </location>
</feature>
<evidence type="ECO:0000313" key="2">
    <source>
        <dbReference type="EMBL" id="CAP39550.1"/>
    </source>
</evidence>
<protein>
    <submittedName>
        <fullName evidence="2">Protein CBG23487</fullName>
    </submittedName>
</protein>
<dbReference type="Proteomes" id="UP000008549">
    <property type="component" value="Unassembled WGS sequence"/>
</dbReference>
<gene>
    <name evidence="2 4" type="ORF">CBG23487</name>
    <name evidence="2" type="ORF">CBG_23487</name>
</gene>
<sequence>MSASNSNGIAKSSKAKTTNAGSSGTATQEAPTDTVMEDLSSGPLLLLPKGTTQFTVDSFNKVVSSTLVQLAHQSHRSIKPIWGSTCYFI</sequence>
<reference evidence="2 3" key="2">
    <citation type="journal article" date="2011" name="PLoS Genet.">
        <title>Caenorhabditis briggsae recombinant inbred line genotypes reveal inter-strain incompatibility and the evolution of recombination.</title>
        <authorList>
            <person name="Ross J.A."/>
            <person name="Koboldt D.C."/>
            <person name="Staisch J.E."/>
            <person name="Chamberlin H.M."/>
            <person name="Gupta B.P."/>
            <person name="Miller R.D."/>
            <person name="Baird S.E."/>
            <person name="Haag E.S."/>
        </authorList>
    </citation>
    <scope>NUCLEOTIDE SEQUENCE [LARGE SCALE GENOMIC DNA]</scope>
    <source>
        <strain evidence="2 3">AF16</strain>
    </source>
</reference>
<evidence type="ECO:0000313" key="4">
    <source>
        <dbReference type="WormBase" id="CBG23487"/>
    </source>
</evidence>
<organism evidence="2 3">
    <name type="scientific">Caenorhabditis briggsae</name>
    <dbReference type="NCBI Taxonomy" id="6238"/>
    <lineage>
        <taxon>Eukaryota</taxon>
        <taxon>Metazoa</taxon>
        <taxon>Ecdysozoa</taxon>
        <taxon>Nematoda</taxon>
        <taxon>Chromadorea</taxon>
        <taxon>Rhabditida</taxon>
        <taxon>Rhabditina</taxon>
        <taxon>Rhabditomorpha</taxon>
        <taxon>Rhabditoidea</taxon>
        <taxon>Rhabditidae</taxon>
        <taxon>Peloderinae</taxon>
        <taxon>Caenorhabditis</taxon>
    </lineage>
</organism>
<keyword evidence="3" id="KW-1185">Reference proteome</keyword>
<dbReference type="RefSeq" id="XP_002636758.1">
    <property type="nucleotide sequence ID" value="XM_002636712.1"/>
</dbReference>
<dbReference type="CTD" id="8578754"/>
<reference evidence="2 3" key="1">
    <citation type="journal article" date="2003" name="PLoS Biol.">
        <title>The genome sequence of Caenorhabditis briggsae: a platform for comparative genomics.</title>
        <authorList>
            <person name="Stein L.D."/>
            <person name="Bao Z."/>
            <person name="Blasiar D."/>
            <person name="Blumenthal T."/>
            <person name="Brent M.R."/>
            <person name="Chen N."/>
            <person name="Chinwalla A."/>
            <person name="Clarke L."/>
            <person name="Clee C."/>
            <person name="Coghlan A."/>
            <person name="Coulson A."/>
            <person name="D'Eustachio P."/>
            <person name="Fitch D.H."/>
            <person name="Fulton L.A."/>
            <person name="Fulton R.E."/>
            <person name="Griffiths-Jones S."/>
            <person name="Harris T.W."/>
            <person name="Hillier L.W."/>
            <person name="Kamath R."/>
            <person name="Kuwabara P.E."/>
            <person name="Mardis E.R."/>
            <person name="Marra M.A."/>
            <person name="Miner T.L."/>
            <person name="Minx P."/>
            <person name="Mullikin J.C."/>
            <person name="Plumb R.W."/>
            <person name="Rogers J."/>
            <person name="Schein J.E."/>
            <person name="Sohrmann M."/>
            <person name="Spieth J."/>
            <person name="Stajich J.E."/>
            <person name="Wei C."/>
            <person name="Willey D."/>
            <person name="Wilson R.K."/>
            <person name="Durbin R."/>
            <person name="Waterston R.H."/>
        </authorList>
    </citation>
    <scope>NUCLEOTIDE SEQUENCE [LARGE SCALE GENOMIC DNA]</scope>
    <source>
        <strain evidence="2 3">AF16</strain>
    </source>
</reference>
<accession>A8Y3T1</accession>
<evidence type="ECO:0000256" key="1">
    <source>
        <dbReference type="SAM" id="MobiDB-lite"/>
    </source>
</evidence>